<dbReference type="PANTHER" id="PTHR37469">
    <property type="entry name" value="CELLOBIONIC ACID PHOSPHORYLASE-RELATED"/>
    <property type="match status" value="1"/>
</dbReference>
<dbReference type="EMBL" id="JBHSMU010000007">
    <property type="protein sequence ID" value="MFC5459396.1"/>
    <property type="molecule type" value="Genomic_DNA"/>
</dbReference>
<keyword evidence="3" id="KW-0812">Transmembrane</keyword>
<keyword evidence="1" id="KW-0328">Glycosyltransferase</keyword>
<feature type="domain" description="Glycosyl hydrolase 94 supersandwich" evidence="4">
    <location>
        <begin position="1629"/>
        <end position="1882"/>
    </location>
</feature>
<keyword evidence="8" id="KW-1185">Reference proteome</keyword>
<dbReference type="InterPro" id="IPR008928">
    <property type="entry name" value="6-hairpin_glycosidase_sf"/>
</dbReference>
<reference evidence="8" key="1">
    <citation type="journal article" date="2019" name="Int. J. Syst. Evol. Microbiol.">
        <title>The Global Catalogue of Microorganisms (GCM) 10K type strain sequencing project: providing services to taxonomists for standard genome sequencing and annotation.</title>
        <authorList>
            <consortium name="The Broad Institute Genomics Platform"/>
            <consortium name="The Broad Institute Genome Sequencing Center for Infectious Disease"/>
            <person name="Wu L."/>
            <person name="Ma J."/>
        </authorList>
    </citation>
    <scope>NUCLEOTIDE SEQUENCE [LARGE SCALE GENOMIC DNA]</scope>
    <source>
        <strain evidence="8">KACC 12649</strain>
    </source>
</reference>
<dbReference type="GO" id="GO:0016787">
    <property type="term" value="F:hydrolase activity"/>
    <property type="evidence" value="ECO:0007669"/>
    <property type="project" value="UniProtKB-KW"/>
</dbReference>
<dbReference type="Pfam" id="PF17167">
    <property type="entry name" value="Glyco_hydro_94"/>
    <property type="match status" value="2"/>
</dbReference>
<feature type="domain" description="Glycoamylase-like" evidence="5">
    <location>
        <begin position="1371"/>
        <end position="1565"/>
    </location>
</feature>
<dbReference type="Pfam" id="PF10091">
    <property type="entry name" value="Glycoamylase"/>
    <property type="match status" value="1"/>
</dbReference>
<keyword evidence="3" id="KW-1133">Transmembrane helix</keyword>
<dbReference type="InterPro" id="IPR019282">
    <property type="entry name" value="Glycoamylase-like_cons_dom"/>
</dbReference>
<dbReference type="Proteomes" id="UP001596050">
    <property type="component" value="Unassembled WGS sequence"/>
</dbReference>
<comment type="caution">
    <text evidence="7">The sequence shown here is derived from an EMBL/GenBank/DDBJ whole genome shotgun (WGS) entry which is preliminary data.</text>
</comment>
<evidence type="ECO:0000313" key="8">
    <source>
        <dbReference type="Proteomes" id="UP001596050"/>
    </source>
</evidence>
<dbReference type="Gene3D" id="1.50.10.10">
    <property type="match status" value="1"/>
</dbReference>
<evidence type="ECO:0000259" key="6">
    <source>
        <dbReference type="Pfam" id="PF17167"/>
    </source>
</evidence>
<feature type="domain" description="Glycosyl hydrolase 94 catalytic" evidence="6">
    <location>
        <begin position="2377"/>
        <end position="2651"/>
    </location>
</feature>
<evidence type="ECO:0000259" key="5">
    <source>
        <dbReference type="Pfam" id="PF10091"/>
    </source>
</evidence>
<evidence type="ECO:0000259" key="4">
    <source>
        <dbReference type="Pfam" id="PF06165"/>
    </source>
</evidence>
<dbReference type="Gene3D" id="1.50.10.140">
    <property type="match status" value="2"/>
</dbReference>
<dbReference type="InterPro" id="IPR037018">
    <property type="entry name" value="GH65_N"/>
</dbReference>
<evidence type="ECO:0000256" key="3">
    <source>
        <dbReference type="SAM" id="Phobius"/>
    </source>
</evidence>
<dbReference type="PANTHER" id="PTHR37469:SF2">
    <property type="entry name" value="CELLOBIONIC ACID PHOSPHORYLASE"/>
    <property type="match status" value="1"/>
</dbReference>
<feature type="domain" description="Glycosyl hydrolase 94 catalytic" evidence="6">
    <location>
        <begin position="2658"/>
        <end position="2744"/>
    </location>
</feature>
<dbReference type="InterPro" id="IPR052047">
    <property type="entry name" value="GH94_Enzymes"/>
</dbReference>
<dbReference type="RefSeq" id="WP_379781219.1">
    <property type="nucleotide sequence ID" value="NZ_JBHSMU010000007.1"/>
</dbReference>
<evidence type="ECO:0000256" key="2">
    <source>
        <dbReference type="ARBA" id="ARBA00022679"/>
    </source>
</evidence>
<keyword evidence="3" id="KW-0472">Membrane</keyword>
<proteinExistence type="predicted"/>
<dbReference type="Gene3D" id="2.60.420.10">
    <property type="entry name" value="Maltose phosphorylase, domain 3"/>
    <property type="match status" value="1"/>
</dbReference>
<feature type="transmembrane region" description="Helical" evidence="3">
    <location>
        <begin position="847"/>
        <end position="864"/>
    </location>
</feature>
<dbReference type="SMART" id="SM01068">
    <property type="entry name" value="CBM_X"/>
    <property type="match status" value="2"/>
</dbReference>
<keyword evidence="7" id="KW-0378">Hydrolase</keyword>
<dbReference type="InterPro" id="IPR033432">
    <property type="entry name" value="GH94_catalytic"/>
</dbReference>
<gene>
    <name evidence="7" type="ORF">ACFPN5_06205</name>
</gene>
<dbReference type="SUPFAM" id="SSF74650">
    <property type="entry name" value="Galactose mutarotase-like"/>
    <property type="match status" value="2"/>
</dbReference>
<feature type="transmembrane region" description="Helical" evidence="3">
    <location>
        <begin position="435"/>
        <end position="458"/>
    </location>
</feature>
<dbReference type="Pfam" id="PF06165">
    <property type="entry name" value="GH94_b-supersand"/>
    <property type="match status" value="2"/>
</dbReference>
<feature type="transmembrane region" description="Helical" evidence="3">
    <location>
        <begin position="464"/>
        <end position="485"/>
    </location>
</feature>
<name>A0ABW0L3L7_9BURK</name>
<evidence type="ECO:0000256" key="1">
    <source>
        <dbReference type="ARBA" id="ARBA00022676"/>
    </source>
</evidence>
<dbReference type="InterPro" id="IPR010383">
    <property type="entry name" value="Glyco_hydrolase_94_b-supersand"/>
</dbReference>
<dbReference type="InterPro" id="IPR037824">
    <property type="entry name" value="GH94N_2_NdvB"/>
</dbReference>
<feature type="transmembrane region" description="Helical" evidence="3">
    <location>
        <begin position="971"/>
        <end position="988"/>
    </location>
</feature>
<feature type="transmembrane region" description="Helical" evidence="3">
    <location>
        <begin position="870"/>
        <end position="891"/>
    </location>
</feature>
<dbReference type="SUPFAM" id="SSF48208">
    <property type="entry name" value="Six-hairpin glycosidases"/>
    <property type="match status" value="1"/>
</dbReference>
<organism evidence="7 8">
    <name type="scientific">Massilia niabensis</name>
    <dbReference type="NCBI Taxonomy" id="544910"/>
    <lineage>
        <taxon>Bacteria</taxon>
        <taxon>Pseudomonadati</taxon>
        <taxon>Pseudomonadota</taxon>
        <taxon>Betaproteobacteria</taxon>
        <taxon>Burkholderiales</taxon>
        <taxon>Oxalobacteraceae</taxon>
        <taxon>Telluria group</taxon>
        <taxon>Massilia</taxon>
    </lineage>
</organism>
<accession>A0ABW0L3L7</accession>
<keyword evidence="2" id="KW-0808">Transferase</keyword>
<dbReference type="Gene3D" id="2.70.98.40">
    <property type="entry name" value="Glycoside hydrolase, family 65, N-terminal domain"/>
    <property type="match status" value="2"/>
</dbReference>
<evidence type="ECO:0000313" key="7">
    <source>
        <dbReference type="EMBL" id="MFC5459396.1"/>
    </source>
</evidence>
<feature type="domain" description="Glycosyl hydrolase 94 supersandwich" evidence="4">
    <location>
        <begin position="2105"/>
        <end position="2365"/>
    </location>
</feature>
<protein>
    <submittedName>
        <fullName evidence="7">GH36-type glycosyl hydrolase domain-containing protein</fullName>
    </submittedName>
</protein>
<dbReference type="InterPro" id="IPR012341">
    <property type="entry name" value="6hp_glycosidase-like_sf"/>
</dbReference>
<sequence length="2836" mass="304807">MNEELHTLPDALHAGDSPIRTLDATGAAPLRAEVFSAAQMAVHGRQLAARHVLAQEQEQGRDHLLARLDDNAGVIAAVNANTRAAATQAADVGKLAGKLADNLSAAAESLLDHHYLIDEQVRFVRRHLPRPASRALPRLVAPLDAAGSARIYRLALEAVAHGDGQLEPDTLARFIAAYQEGAPLALGELRAFPLMLRLALIDNLRRLAARLESGREQRALARDWSARMELTADARPGDLVLLMADMARAVEPMGTAFVAELARRLDGRDGPLEGVLQWLGTRLADDGVTLGQQLEMDTLDDAADEVSLANSLASLRALGTIDWPAFLETASAVDAALRTDPAGVYPHMDSASRALYRGAVERLARQSGQCEAQVAAEALALAGSNGVPEEGGLEPHTRHVGHYLVGDGLPALLAKLGQGPGVLPALRGAARRRPLLAYLGAAGAFTLLFIVALVVHAWRGGASASLLALVGVLATCGASQLALALTDLMVTRLVAPRPLPRMDFSGGIPARIPASLQAMVAVPAVLRSRADVVKLCRRLELHYLANRDPQLRFCLLGDFDDAPSQTLPRDAELLDAARGAIAALNARYGQAGAQPFLLLHRWRAWSTSERAWIGRERRRGALADLNAFLRGGAHERFALAEGRLDGLAGVRYVIALDADTQLPQGSAGQMVAAMAHPINAPVLSPDGRRVTAGHGFLQPRVTASVPLNGTSRHARLCGGEPGIDPNPCPVPDAWQDLFGEGATGGQGIYEVDTCARVLAGLPEHTVLSHDLLAGCHLRGGLLSDVQLYQPCPNRFGDDMARRQRRICGDWQLAGWLRSRIKTTSGTRQPNPLPPLARWKLLDSLRRSLVAPTLTGMLVLCWAWLASPAFWSAAALSVFFLPAFFTLLVDLADKPHDALWRQHLSNWGQDARIALRRAVLQAAFLPHEAWTSIDAMMRAGWRMLVSRRSLLQARKAGPARPMRDIELNVRSMWFALLLPACVAVLLTFLHPLALFAAAPLLLLWFLSPVIAWWVSQPGERGERGAPPLSDHQALFLATVARRHWGFFETFAGPEDNWLPPDSMQEHPQAKLTHRTSPTDIGIGLLANLTAWDFGFIPQAEVLARVRAGFDSMALLARHRGHFCHWYDTQTLAPLQPMMVSTSESGNLAAHLLTLAAGLEALADAPVASSQPLAGMRATLRILEDCAQEAPGAMPPPLREAIARCRNLLQQEAGKTGTLPDLAHCLERAAHAASNLRRALPADASPELRDWSERFEVDCHGAWADLLALAPWMLAAQEYVFEASLTRIPTLRELAAYQAPARAAADHALAAMVEEGACAARARLDAIHQLAQRAREFADMDFGFLYQSDTGLLASGYNASTDELEPGACELLAAEARLASFIGIARGQLPQQHWFALKRPLGIIDGEQLLLSGSGSMSDYLAPQLVLPGYPGTLFDKACQALVRVQAGHAERHGIPWGMSESGFNTFDAAMNYGYRAFGVPGTGVADAMGEDLVIAPYASMLALMVAPAAACANLERMAGLGWMGKYGFYEAVDYTRARLPRNQTHATVRAFMAHHQGMGLLSLSHLLHGRPMQARFEADAQLAAALPLLYERMSKSGAFDVATNHAAASHAAGPQAPGAHRSVERTGVPHEVQLLSNGRYHVMVTSDGAGYSRWHGDAAIGNAGVFCYLRDLGSGAVWSAAFQPTLAEPAQYEAVFPEGRAEFRRVDDGIELATEIVVAPDDDVELRRMRIRNGSTGRRSIELTTYAEPVLAAQGGIAGPLHSEILAEQNAILCTRAPEPAIAAPWLLNLMAVHGAITEVTTPSASFETDRQRFIGRGNASLLPAALREPGPLGGGESGGADPALAIRRVVTLAPGEEVTVDLVLGVAPTREEALRLVDKYGDRHAVGYAFELAWTASQALLRQLDIAEPDTGLYARLAGAVLYPSRALRAPAPVIARNRLGRANLRPYGISGDLPIVLVQVHDSVHLGLVRQLVQAQGYWRRKGLAVDLIVWYADALQRQVTRLVAAGGAAENEAGEGMGGLFGFAVDGMPEEDRVLMQAAARVVLQDRRGGLFEQMRRAAASALEATPALNPAQAPQEWAVQAPDTTPLLLDNGIGGFSSDGGEYVIRTAPGHPTPAPWSNVLANPAFGAVMSESGEASTWSGEAHYLTASGEAFYLRDEATGVFWSPTALPAPSGGAYLTRHGFGYSVFEHTAHGIHSAMTSFVALDAPVKYTVLKVRNDSSTPRHLSVTGYVEWVLDDVRDEGQRTQSALHVVTERDPASGALVARNPWNSDVAHCVGFFHVDAPDVTVTGDRLEFMGHNGRLAAPQALGRTGLSGSLGAGFDPCAALQAAFELAPGEQKEFVFMLGAQQDPDIAGLIQGHRDAAAALAQVRAWWNETLGALRIETPDRSLDVLANGWLLYGSIARGMWARSGGAQSGGRWCFRDRLQDAMALVNARPQLLREYLLLCAARQFIDDGQAPNRNVRMRPSSDLLWLPLATCRYLAATGDTGVLGEAVPWLEERALEAGEDAGADVQEGVQRHGDLYEHCVRAIRQAMRFGKHGLPLAEGDDVDGGESVWLGFFMVEVLRRFADLADRRADYGFATTCRAGALALAAQIDEHAWDGERYRSSLHAGVPQEKACAVDLAVQAWAALSGAASPERAACALAAADAGVIRNSAGQPLEAAAWAAMAFASLGQGERAWQMVEAMNPAREGVMPGSWYPPYLLPAEVFGAPPIGHEGADWYTGAAGPMYRLIVESLLGVERIGQQLVLAPQLPQGWPGFRLQYRYRSTTYAIEVRAAEAGALLVDGQIIEGSALQLVDDGATHRVELHVARRQEPAVSAEREETQSKTIP</sequence>
<dbReference type="InterPro" id="IPR011013">
    <property type="entry name" value="Gal_mutarotase_sf_dom"/>
</dbReference>
<dbReference type="CDD" id="cd11756">
    <property type="entry name" value="GH94N_ChvB_NdvB_1_like"/>
    <property type="match status" value="1"/>
</dbReference>